<protein>
    <recommendedName>
        <fullName evidence="2">AAA+ ATPase domain-containing protein</fullName>
    </recommendedName>
</protein>
<organism evidence="3 4">
    <name type="scientific">Kurthia sibirica</name>
    <dbReference type="NCBI Taxonomy" id="202750"/>
    <lineage>
        <taxon>Bacteria</taxon>
        <taxon>Bacillati</taxon>
        <taxon>Bacillota</taxon>
        <taxon>Bacilli</taxon>
        <taxon>Bacillales</taxon>
        <taxon>Caryophanaceae</taxon>
        <taxon>Kurthia</taxon>
    </lineage>
</organism>
<dbReference type="SUPFAM" id="SSF52540">
    <property type="entry name" value="P-loop containing nucleoside triphosphate hydrolases"/>
    <property type="match status" value="1"/>
</dbReference>
<dbReference type="OrthoDB" id="9808317at2"/>
<keyword evidence="4" id="KW-1185">Reference proteome</keyword>
<dbReference type="InterPro" id="IPR003593">
    <property type="entry name" value="AAA+_ATPase"/>
</dbReference>
<dbReference type="AlphaFoldDB" id="A0A2U3AKH2"/>
<proteinExistence type="predicted"/>
<dbReference type="Proteomes" id="UP000245938">
    <property type="component" value="Unassembled WGS sequence"/>
</dbReference>
<evidence type="ECO:0000313" key="3">
    <source>
        <dbReference type="EMBL" id="PWI25013.1"/>
    </source>
</evidence>
<dbReference type="Gene3D" id="3.40.50.300">
    <property type="entry name" value="P-loop containing nucleotide triphosphate hydrolases"/>
    <property type="match status" value="1"/>
</dbReference>
<dbReference type="InterPro" id="IPR027417">
    <property type="entry name" value="P-loop_NTPase"/>
</dbReference>
<accession>A0A2U3AKH2</accession>
<gene>
    <name evidence="3" type="ORF">DEX24_10590</name>
</gene>
<dbReference type="EMBL" id="QFVR01000013">
    <property type="protein sequence ID" value="PWI25013.1"/>
    <property type="molecule type" value="Genomic_DNA"/>
</dbReference>
<dbReference type="SMART" id="SM00382">
    <property type="entry name" value="AAA"/>
    <property type="match status" value="1"/>
</dbReference>
<dbReference type="GO" id="GO:0016887">
    <property type="term" value="F:ATP hydrolysis activity"/>
    <property type="evidence" value="ECO:0007669"/>
    <property type="project" value="InterPro"/>
</dbReference>
<sequence length="437" mass="47918">MTQRLTFNQLTPFVTADLESGLTPALLGPPGIGKSEFLKAIATELGTKVFILAVNQLADASDLTGVRPVKNDDGTFKQVTFPHATLQSAIAYAEANPDENPIIFLDEFNRAPVDVTSACFTFITDRTIGTDKFPSNIRFVVAGNDQGNVTTIDGASITRIIAYRATPDIETFLNVQNELNPYIKDVLTAYPEYLCEEGLESSEVLESDDDDDSDDDDFEVSFGNEDEEQFKQATVPRTISNLSKWLNIVGLTGTLDDKELNFLKMNINLMQATSDDSPLLSALIAHTGRTRFTNELYIAIEKKYRDSFANVGSVNPNTLPSFTKHRPDQALIDQLNDVHTADEIEDVLKAANVNESILLWALTSDFKKAINGSGKRNVIATTLFSLNPTMAQTTKQAMLLEIGGSTLDKPMLEHLKTVGTDSSNHIVDVLKLVGTIN</sequence>
<comment type="caution">
    <text evidence="3">The sequence shown here is derived from an EMBL/GenBank/DDBJ whole genome shotgun (WGS) entry which is preliminary data.</text>
</comment>
<dbReference type="Pfam" id="PF07728">
    <property type="entry name" value="AAA_5"/>
    <property type="match status" value="1"/>
</dbReference>
<dbReference type="RefSeq" id="WP_109306409.1">
    <property type="nucleotide sequence ID" value="NZ_BJUF01000004.1"/>
</dbReference>
<feature type="domain" description="AAA+ ATPase" evidence="2">
    <location>
        <begin position="20"/>
        <end position="167"/>
    </location>
</feature>
<name>A0A2U3AKH2_9BACL</name>
<dbReference type="InterPro" id="IPR011704">
    <property type="entry name" value="ATPase_dyneun-rel_AAA"/>
</dbReference>
<dbReference type="GO" id="GO:0005524">
    <property type="term" value="F:ATP binding"/>
    <property type="evidence" value="ECO:0007669"/>
    <property type="project" value="InterPro"/>
</dbReference>
<evidence type="ECO:0000313" key="4">
    <source>
        <dbReference type="Proteomes" id="UP000245938"/>
    </source>
</evidence>
<feature type="region of interest" description="Disordered" evidence="1">
    <location>
        <begin position="201"/>
        <end position="223"/>
    </location>
</feature>
<evidence type="ECO:0000256" key="1">
    <source>
        <dbReference type="SAM" id="MobiDB-lite"/>
    </source>
</evidence>
<dbReference type="CDD" id="cd00009">
    <property type="entry name" value="AAA"/>
    <property type="match status" value="1"/>
</dbReference>
<evidence type="ECO:0000259" key="2">
    <source>
        <dbReference type="SMART" id="SM00382"/>
    </source>
</evidence>
<reference evidence="3 4" key="1">
    <citation type="submission" date="2018-05" db="EMBL/GenBank/DDBJ databases">
        <title>Kurthia sibirica genome sequence.</title>
        <authorList>
            <person name="Maclea K.S."/>
            <person name="Goen A.E."/>
        </authorList>
    </citation>
    <scope>NUCLEOTIDE SEQUENCE [LARGE SCALE GENOMIC DNA]</scope>
    <source>
        <strain evidence="3 4">ATCC 49154</strain>
    </source>
</reference>